<evidence type="ECO:0000256" key="1">
    <source>
        <dbReference type="SAM" id="Phobius"/>
    </source>
</evidence>
<evidence type="ECO:0000313" key="2">
    <source>
        <dbReference type="EMBL" id="MFC7289676.1"/>
    </source>
</evidence>
<sequence length="131" mass="14028">MTRTIKRSLWFSLGTMLALLCWEFLTFQLPPALASAQEAWMQNLIVHASITLTLTLSSFAGGMIGFYFLPTGLVIRKRILIMMGAIDAILSAMLAPTVFISAGGEFAVLSALVLASLIAYSGGRVASNKVA</sequence>
<accession>A0ABW2IFG4</accession>
<comment type="caution">
    <text evidence="2">The sequence shown here is derived from an EMBL/GenBank/DDBJ whole genome shotgun (WGS) entry which is preliminary data.</text>
</comment>
<dbReference type="RefSeq" id="WP_382272969.1">
    <property type="nucleotide sequence ID" value="NZ_JBHTBU010000003.1"/>
</dbReference>
<keyword evidence="1" id="KW-1133">Transmembrane helix</keyword>
<evidence type="ECO:0000313" key="3">
    <source>
        <dbReference type="Proteomes" id="UP001596542"/>
    </source>
</evidence>
<dbReference type="EMBL" id="JBHTBU010000003">
    <property type="protein sequence ID" value="MFC7289676.1"/>
    <property type="molecule type" value="Genomic_DNA"/>
</dbReference>
<feature type="transmembrane region" description="Helical" evidence="1">
    <location>
        <begin position="106"/>
        <end position="126"/>
    </location>
</feature>
<feature type="transmembrane region" description="Helical" evidence="1">
    <location>
        <begin position="80"/>
        <end position="100"/>
    </location>
</feature>
<name>A0ABW2IFG4_9BURK</name>
<dbReference type="Proteomes" id="UP001596542">
    <property type="component" value="Unassembled WGS sequence"/>
</dbReference>
<keyword evidence="1" id="KW-0812">Transmembrane</keyword>
<reference evidence="3" key="1">
    <citation type="journal article" date="2019" name="Int. J. Syst. Evol. Microbiol.">
        <title>The Global Catalogue of Microorganisms (GCM) 10K type strain sequencing project: providing services to taxonomists for standard genome sequencing and annotation.</title>
        <authorList>
            <consortium name="The Broad Institute Genomics Platform"/>
            <consortium name="The Broad Institute Genome Sequencing Center for Infectious Disease"/>
            <person name="Wu L."/>
            <person name="Ma J."/>
        </authorList>
    </citation>
    <scope>NUCLEOTIDE SEQUENCE [LARGE SCALE GENOMIC DNA]</scope>
    <source>
        <strain evidence="3">KACC 12508</strain>
    </source>
</reference>
<protein>
    <submittedName>
        <fullName evidence="2">Uncharacterized protein</fullName>
    </submittedName>
</protein>
<gene>
    <name evidence="2" type="ORF">ACFQPC_16635</name>
</gene>
<organism evidence="2 3">
    <name type="scientific">Herminiimonas glaciei</name>
    <dbReference type="NCBI Taxonomy" id="523788"/>
    <lineage>
        <taxon>Bacteria</taxon>
        <taxon>Pseudomonadati</taxon>
        <taxon>Pseudomonadota</taxon>
        <taxon>Betaproteobacteria</taxon>
        <taxon>Burkholderiales</taxon>
        <taxon>Oxalobacteraceae</taxon>
        <taxon>Herminiimonas</taxon>
    </lineage>
</organism>
<keyword evidence="3" id="KW-1185">Reference proteome</keyword>
<proteinExistence type="predicted"/>
<keyword evidence="1" id="KW-0472">Membrane</keyword>
<feature type="transmembrane region" description="Helical" evidence="1">
    <location>
        <begin position="44"/>
        <end position="68"/>
    </location>
</feature>